<dbReference type="PANTHER" id="PTHR38733">
    <property type="entry name" value="PROTEIN MCRC"/>
    <property type="match status" value="1"/>
</dbReference>
<proteinExistence type="predicted"/>
<sequence>MGRIIHLTDNNIEGSYIDDGVLDILKIANISKLRDNPDLLIFPYSLVESNYSIGDLSILTTSDHHYDKEGKCLSLRVHTGNLMGFIGVNETSISIHSRFTHKNQQGVTDEGGKDFFLYYMLQKILSINLLDLKHTTNQEDRAFDFLLFLFPILLKKAMSQGVYKEYQCRYYDDAKVKGPVDISRFIRNDIPFKGRVSYKLREHTYDNSITQLIRHTIEYIKQNSIGAEILRNDQETMDNVAQIVMVTPSYDWHSRERVLNENRKPKVHPYFLNYQMLQQLCIRILRHESLKYGKSEDKVYGILFDGAWLWEEYLNTVLSKIGFTHPRNKEREGGVRIFSSPTDKDSFDNNGRRIYPDFYRQDYILDAKYKCLNGTVGREDLYQVISYMYCMDKPYGGYVYPDDSDQKTTRLKLAGKGLEYKGDTGGILSTIPFKIPQKAEHWKGFLQAINQSESMLKDLLSLSH</sequence>
<dbReference type="PANTHER" id="PTHR38733:SF1">
    <property type="entry name" value="TYPE IV METHYL-DIRECTED RESTRICTION ENZYME ECOKMCRBC"/>
    <property type="match status" value="1"/>
</dbReference>
<dbReference type="GeneID" id="85012192"/>
<dbReference type="InterPro" id="IPR019292">
    <property type="entry name" value="McrC"/>
</dbReference>
<name>A0A448L5U5_9BACT</name>
<evidence type="ECO:0000313" key="2">
    <source>
        <dbReference type="Proteomes" id="UP000274578"/>
    </source>
</evidence>
<dbReference type="Proteomes" id="UP000274578">
    <property type="component" value="Chromosome 1"/>
</dbReference>
<reference evidence="1 2" key="1">
    <citation type="submission" date="2018-12" db="EMBL/GenBank/DDBJ databases">
        <authorList>
            <consortium name="Pathogen Informatics"/>
        </authorList>
    </citation>
    <scope>NUCLEOTIDE SEQUENCE [LARGE SCALE GENOMIC DNA]</scope>
    <source>
        <strain evidence="1 2">NCTC13071</strain>
    </source>
</reference>
<dbReference type="KEGG" id="poc:NCTC13071_01354"/>
<protein>
    <submittedName>
        <fullName evidence="1">McrBC 5-methylcytosine restriction system component</fullName>
    </submittedName>
</protein>
<evidence type="ECO:0000313" key="1">
    <source>
        <dbReference type="EMBL" id="VEH15354.1"/>
    </source>
</evidence>
<dbReference type="RefSeq" id="WP_018920818.1">
    <property type="nucleotide sequence ID" value="NZ_LR134384.1"/>
</dbReference>
<dbReference type="Pfam" id="PF10117">
    <property type="entry name" value="McrBC"/>
    <property type="match status" value="1"/>
</dbReference>
<organism evidence="1 2">
    <name type="scientific">Segatella oris</name>
    <dbReference type="NCBI Taxonomy" id="28135"/>
    <lineage>
        <taxon>Bacteria</taxon>
        <taxon>Pseudomonadati</taxon>
        <taxon>Bacteroidota</taxon>
        <taxon>Bacteroidia</taxon>
        <taxon>Bacteroidales</taxon>
        <taxon>Prevotellaceae</taxon>
        <taxon>Segatella</taxon>
    </lineage>
</organism>
<dbReference type="EMBL" id="LR134384">
    <property type="protein sequence ID" value="VEH15354.1"/>
    <property type="molecule type" value="Genomic_DNA"/>
</dbReference>
<gene>
    <name evidence="1" type="ORF">NCTC13071_01354</name>
</gene>
<dbReference type="AlphaFoldDB" id="A0A448L5U5"/>
<accession>A0A448L5U5</accession>